<dbReference type="KEGG" id="ppsc:EHS13_00375"/>
<feature type="domain" description="NADH:quinone oxidoreductase/Mrp antiporter transmembrane" evidence="7">
    <location>
        <begin position="144"/>
        <end position="450"/>
    </location>
</feature>
<organism evidence="8 9">
    <name type="scientific">Paenibacillus psychroresistens</name>
    <dbReference type="NCBI Taxonomy" id="1778678"/>
    <lineage>
        <taxon>Bacteria</taxon>
        <taxon>Bacillati</taxon>
        <taxon>Bacillota</taxon>
        <taxon>Bacilli</taxon>
        <taxon>Bacillales</taxon>
        <taxon>Paenibacillaceae</taxon>
        <taxon>Paenibacillus</taxon>
    </lineage>
</organism>
<evidence type="ECO:0000313" key="8">
    <source>
        <dbReference type="EMBL" id="QGQ93489.1"/>
    </source>
</evidence>
<feature type="transmembrane region" description="Helical" evidence="5">
    <location>
        <begin position="92"/>
        <end position="113"/>
    </location>
</feature>
<dbReference type="HAMAP" id="MF_00445">
    <property type="entry name" value="NDH1_NuoN_1"/>
    <property type="match status" value="1"/>
</dbReference>
<evidence type="ECO:0000313" key="9">
    <source>
        <dbReference type="Proteomes" id="UP000426246"/>
    </source>
</evidence>
<evidence type="ECO:0000256" key="3">
    <source>
        <dbReference type="ARBA" id="ARBA00022989"/>
    </source>
</evidence>
<feature type="transmembrane region" description="Helical" evidence="5">
    <location>
        <begin position="12"/>
        <end position="30"/>
    </location>
</feature>
<dbReference type="GO" id="GO:0050136">
    <property type="term" value="F:NADH dehydrogenase (quinone) (non-electrogenic) activity"/>
    <property type="evidence" value="ECO:0007669"/>
    <property type="project" value="UniProtKB-UniRule"/>
</dbReference>
<feature type="transmembrane region" description="Helical" evidence="5">
    <location>
        <begin position="401"/>
        <end position="432"/>
    </location>
</feature>
<protein>
    <recommendedName>
        <fullName evidence="5">NADH-quinone oxidoreductase subunit N</fullName>
        <ecNumber evidence="5">7.1.1.-</ecNumber>
    </recommendedName>
    <alternativeName>
        <fullName evidence="5">NADH dehydrogenase I subunit N</fullName>
    </alternativeName>
    <alternativeName>
        <fullName evidence="5">NDH-1 subunit N</fullName>
    </alternativeName>
</protein>
<keyword evidence="2 5" id="KW-0812">Transmembrane</keyword>
<feature type="transmembrane region" description="Helical" evidence="5">
    <location>
        <begin position="359"/>
        <end position="380"/>
    </location>
</feature>
<evidence type="ECO:0000256" key="1">
    <source>
        <dbReference type="ARBA" id="ARBA00004651"/>
    </source>
</evidence>
<evidence type="ECO:0000256" key="6">
    <source>
        <dbReference type="RuleBase" id="RU000320"/>
    </source>
</evidence>
<dbReference type="EC" id="7.1.1.-" evidence="5"/>
<dbReference type="InterPro" id="IPR010096">
    <property type="entry name" value="NADH-Q_OxRdtase_suN/2"/>
</dbReference>
<dbReference type="RefSeq" id="WP_155698314.1">
    <property type="nucleotide sequence ID" value="NZ_CP034235.1"/>
</dbReference>
<comment type="similarity">
    <text evidence="5">Belongs to the complex I subunit 2 family.</text>
</comment>
<feature type="transmembrane region" description="Helical" evidence="5">
    <location>
        <begin position="42"/>
        <end position="63"/>
    </location>
</feature>
<feature type="transmembrane region" description="Helical" evidence="5">
    <location>
        <begin position="148"/>
        <end position="167"/>
    </location>
</feature>
<dbReference type="OrthoDB" id="9811718at2"/>
<feature type="transmembrane region" description="Helical" evidence="5">
    <location>
        <begin position="328"/>
        <end position="353"/>
    </location>
</feature>
<keyword evidence="5" id="KW-1003">Cell membrane</keyword>
<feature type="transmembrane region" description="Helical" evidence="5">
    <location>
        <begin position="125"/>
        <end position="142"/>
    </location>
</feature>
<comment type="catalytic activity">
    <reaction evidence="5">
        <text>a quinone + NADH + 5 H(+)(in) = a quinol + NAD(+) + 4 H(+)(out)</text>
        <dbReference type="Rhea" id="RHEA:57888"/>
        <dbReference type="ChEBI" id="CHEBI:15378"/>
        <dbReference type="ChEBI" id="CHEBI:24646"/>
        <dbReference type="ChEBI" id="CHEBI:57540"/>
        <dbReference type="ChEBI" id="CHEBI:57945"/>
        <dbReference type="ChEBI" id="CHEBI:132124"/>
    </reaction>
</comment>
<gene>
    <name evidence="5" type="primary">nuoN</name>
    <name evidence="8" type="ORF">EHS13_00375</name>
</gene>
<comment type="subcellular location">
    <subcellularLocation>
        <location evidence="1 5">Cell membrane</location>
        <topology evidence="1 5">Multi-pass membrane protein</topology>
    </subcellularLocation>
    <subcellularLocation>
        <location evidence="6">Membrane</location>
        <topology evidence="6">Multi-pass membrane protein</topology>
    </subcellularLocation>
</comment>
<dbReference type="Pfam" id="PF00361">
    <property type="entry name" value="Proton_antipo_M"/>
    <property type="match status" value="1"/>
</dbReference>
<accession>A0A6B8R9M5</accession>
<comment type="subunit">
    <text evidence="5">NDH-1 is composed of 14 different subunits. Subunits NuoA, H, J, K, L, M, N constitute the membrane sector of the complex.</text>
</comment>
<sequence>MELHGLKWSDLSYLAPELTLVISAILLSIIDLVLPKRVSRTLLGWLSIVSIVISAGFVIHQLGVKFDLSAFSFTQGEPVRAELLHYSYRVDAFGGILKLLFLIATGLITLMSIGSIKKTEIPDVGEYYYFLLPALIGGMIMVSSADLIALFVGLELLSITSYILVGMRKLNGRSNEAAFKYIVQGGIASAMILYGMSFLYGISGSTNLLEINNALAQTSGSFTALIYVAFFLMLAGLGFKIAAAPFHSWAPDVYQGAPTPITAFLAVVSKGAAIALLFRFVYRTFYGVTGTVEQPIYNDILFTIAVLAAISMVVGNILALRQRNFKRLLAFSGIANAGYLLVPIAAEFGFVHQANFSEFTFYLIAYTFMNIGALAVFAMIENASDTEQTRGFAGLYYRAPWTAFAMVVLLLSLAGFPVTGGFFGKLFIIIGALETQKYWLVAIMIGASVIAYYYYFGLIRQMFMRSDIEARDLKPTIPLAIVIWICTIITLLLGFFPQVILNQIETIFSMTKDLFMVTG</sequence>
<keyword evidence="4 5" id="KW-0472">Membrane</keyword>
<dbReference type="EMBL" id="CP034235">
    <property type="protein sequence ID" value="QGQ93489.1"/>
    <property type="molecule type" value="Genomic_DNA"/>
</dbReference>
<dbReference type="GO" id="GO:0048038">
    <property type="term" value="F:quinone binding"/>
    <property type="evidence" value="ECO:0007669"/>
    <property type="project" value="UniProtKB-KW"/>
</dbReference>
<evidence type="ECO:0000259" key="7">
    <source>
        <dbReference type="Pfam" id="PF00361"/>
    </source>
</evidence>
<dbReference type="NCBIfam" id="TIGR01770">
    <property type="entry name" value="NDH_I_N"/>
    <property type="match status" value="1"/>
</dbReference>
<dbReference type="Proteomes" id="UP000426246">
    <property type="component" value="Chromosome"/>
</dbReference>
<name>A0A6B8R9M5_9BACL</name>
<dbReference type="InterPro" id="IPR001750">
    <property type="entry name" value="ND/Mrp_TM"/>
</dbReference>
<keyword evidence="9" id="KW-1185">Reference proteome</keyword>
<feature type="transmembrane region" description="Helical" evidence="5">
    <location>
        <begin position="261"/>
        <end position="280"/>
    </location>
</feature>
<dbReference type="PANTHER" id="PTHR22773">
    <property type="entry name" value="NADH DEHYDROGENASE"/>
    <property type="match status" value="1"/>
</dbReference>
<keyword evidence="5" id="KW-0874">Quinone</keyword>
<keyword evidence="5" id="KW-0813">Transport</keyword>
<feature type="transmembrane region" description="Helical" evidence="5">
    <location>
        <begin position="222"/>
        <end position="241"/>
    </location>
</feature>
<comment type="function">
    <text evidence="5">NDH-1 shuttles electrons from NADH, via FMN and iron-sulfur (Fe-S) centers, to quinones in the respiratory chain. The immediate electron acceptor for the enzyme in this species is believed to be a menaquinone. Couples the redox reaction to proton translocation (for every two electrons transferred, four hydrogen ions are translocated across the cytoplasmic membrane), and thus conserves the redox energy in a proton gradient.</text>
</comment>
<dbReference type="AlphaFoldDB" id="A0A6B8R9M5"/>
<keyword evidence="5" id="KW-1278">Translocase</keyword>
<evidence type="ECO:0000256" key="4">
    <source>
        <dbReference type="ARBA" id="ARBA00023136"/>
    </source>
</evidence>
<dbReference type="GO" id="GO:0008137">
    <property type="term" value="F:NADH dehydrogenase (ubiquinone) activity"/>
    <property type="evidence" value="ECO:0007669"/>
    <property type="project" value="InterPro"/>
</dbReference>
<reference evidence="9" key="1">
    <citation type="submission" date="2018-11" db="EMBL/GenBank/DDBJ databases">
        <title>Complete genome sequence of Paenibacillus sp. ML311-T8.</title>
        <authorList>
            <person name="Nam Y.-D."/>
            <person name="Kang J."/>
            <person name="Chung W.-H."/>
            <person name="Park Y.S."/>
        </authorList>
    </citation>
    <scope>NUCLEOTIDE SEQUENCE [LARGE SCALE GENOMIC DNA]</scope>
    <source>
        <strain evidence="9">ML311-T8</strain>
    </source>
</reference>
<evidence type="ECO:0000256" key="5">
    <source>
        <dbReference type="HAMAP-Rule" id="MF_00445"/>
    </source>
</evidence>
<feature type="transmembrane region" description="Helical" evidence="5">
    <location>
        <begin position="300"/>
        <end position="321"/>
    </location>
</feature>
<dbReference type="GO" id="GO:0005886">
    <property type="term" value="C:plasma membrane"/>
    <property type="evidence" value="ECO:0007669"/>
    <property type="project" value="UniProtKB-SubCell"/>
</dbReference>
<feature type="transmembrane region" description="Helical" evidence="5">
    <location>
        <begin position="179"/>
        <end position="202"/>
    </location>
</feature>
<feature type="transmembrane region" description="Helical" evidence="5">
    <location>
        <begin position="438"/>
        <end position="456"/>
    </location>
</feature>
<evidence type="ECO:0000256" key="2">
    <source>
        <dbReference type="ARBA" id="ARBA00022692"/>
    </source>
</evidence>
<dbReference type="GO" id="GO:0042773">
    <property type="term" value="P:ATP synthesis coupled electron transport"/>
    <property type="evidence" value="ECO:0007669"/>
    <property type="project" value="InterPro"/>
</dbReference>
<keyword evidence="5" id="KW-0520">NAD</keyword>
<feature type="transmembrane region" description="Helical" evidence="5">
    <location>
        <begin position="477"/>
        <end position="496"/>
    </location>
</feature>
<proteinExistence type="inferred from homology"/>
<keyword evidence="3 5" id="KW-1133">Transmembrane helix</keyword>